<dbReference type="Pfam" id="PF12657">
    <property type="entry name" value="TFIIIC_delta"/>
    <property type="match status" value="1"/>
</dbReference>
<dbReference type="AlphaFoldDB" id="A0A8J5MJH1"/>
<dbReference type="GO" id="GO:0004402">
    <property type="term" value="F:histone acetyltransferase activity"/>
    <property type="evidence" value="ECO:0007669"/>
    <property type="project" value="InterPro"/>
</dbReference>
<dbReference type="GO" id="GO:0000127">
    <property type="term" value="C:transcription factor TFIIIC complex"/>
    <property type="evidence" value="ECO:0007669"/>
    <property type="project" value="InterPro"/>
</dbReference>
<keyword evidence="4" id="KW-1185">Reference proteome</keyword>
<dbReference type="GO" id="GO:0006384">
    <property type="term" value="P:transcription initiation at RNA polymerase III promoter"/>
    <property type="evidence" value="ECO:0007669"/>
    <property type="project" value="InterPro"/>
</dbReference>
<dbReference type="EMBL" id="JAHLQT010046868">
    <property type="protein sequence ID" value="KAG7153500.1"/>
    <property type="molecule type" value="Genomic_DNA"/>
</dbReference>
<feature type="domain" description="Transcription factor IIIC 90kDa subunit N-terminal" evidence="2">
    <location>
        <begin position="42"/>
        <end position="218"/>
    </location>
</feature>
<comment type="caution">
    <text evidence="3">The sequence shown here is derived from an EMBL/GenBank/DDBJ whole genome shotgun (WGS) entry which is preliminary data.</text>
</comment>
<feature type="region of interest" description="Disordered" evidence="1">
    <location>
        <begin position="1"/>
        <end position="40"/>
    </location>
</feature>
<dbReference type="PANTHER" id="PTHR15496">
    <property type="entry name" value="GENERAL TRANSCRIPTION FACTOR 3C POLYPEPTIDE 4 FAMILY"/>
    <property type="match status" value="1"/>
</dbReference>
<evidence type="ECO:0000256" key="1">
    <source>
        <dbReference type="SAM" id="MobiDB-lite"/>
    </source>
</evidence>
<evidence type="ECO:0000259" key="2">
    <source>
        <dbReference type="Pfam" id="PF12657"/>
    </source>
</evidence>
<dbReference type="InterPro" id="IPR024761">
    <property type="entry name" value="TFIIIC_delta_N"/>
</dbReference>
<evidence type="ECO:0000313" key="3">
    <source>
        <dbReference type="EMBL" id="KAG7153500.1"/>
    </source>
</evidence>
<name>A0A8J5MJH1_HOMAM</name>
<reference evidence="3" key="1">
    <citation type="journal article" date="2021" name="Sci. Adv.">
        <title>The American lobster genome reveals insights on longevity, neural, and immune adaptations.</title>
        <authorList>
            <person name="Polinski J.M."/>
            <person name="Zimin A.V."/>
            <person name="Clark K.F."/>
            <person name="Kohn A.B."/>
            <person name="Sadowski N."/>
            <person name="Timp W."/>
            <person name="Ptitsyn A."/>
            <person name="Khanna P."/>
            <person name="Romanova D.Y."/>
            <person name="Williams P."/>
            <person name="Greenwood S.J."/>
            <person name="Moroz L.L."/>
            <person name="Walt D.R."/>
            <person name="Bodnar A.G."/>
        </authorList>
    </citation>
    <scope>NUCLEOTIDE SEQUENCE</scope>
    <source>
        <strain evidence="3">GMGI-L3</strain>
    </source>
</reference>
<dbReference type="PANTHER" id="PTHR15496:SF2">
    <property type="entry name" value="GENERAL TRANSCRIPTION FACTOR 3C POLYPEPTIDE 4"/>
    <property type="match status" value="1"/>
</dbReference>
<sequence>MGHKLMLDGPLSSSRRSLSERDPRNVRNTSPAMPGGDTNHLGYRRGAWSPFGVGKEGRCILTLATHDHRVIIVGREGRKWKTLWDLSARWHQHVSAGSWAMVALPHNATQHQKFTARMHLLTVSEFLWMPVQSDALGRSSVLITLTASGHAVYWRFPTNFSGSENVKIVAVRETGVTLISAVHWCAVGDSEGLVVMGETNVYLSIKDGTIQHISVNVLDTGELTLKEHGSVFRSEGVSYTGLTTSPNKALWGCLESVSVAYDHLVMREPTQITLYQMGRSSDIMQHIVESSAPLHRNVDLMESLRSGLGNLGYVCILRRFRDQQTKREVTAPP</sequence>
<evidence type="ECO:0000313" key="4">
    <source>
        <dbReference type="Proteomes" id="UP000747542"/>
    </source>
</evidence>
<gene>
    <name evidence="3" type="primary">GTF3C4-L</name>
    <name evidence="3" type="ORF">Hamer_G019564</name>
</gene>
<organism evidence="3 4">
    <name type="scientific">Homarus americanus</name>
    <name type="common">American lobster</name>
    <dbReference type="NCBI Taxonomy" id="6706"/>
    <lineage>
        <taxon>Eukaryota</taxon>
        <taxon>Metazoa</taxon>
        <taxon>Ecdysozoa</taxon>
        <taxon>Arthropoda</taxon>
        <taxon>Crustacea</taxon>
        <taxon>Multicrustacea</taxon>
        <taxon>Malacostraca</taxon>
        <taxon>Eumalacostraca</taxon>
        <taxon>Eucarida</taxon>
        <taxon>Decapoda</taxon>
        <taxon>Pleocyemata</taxon>
        <taxon>Astacidea</taxon>
        <taxon>Nephropoidea</taxon>
        <taxon>Nephropidae</taxon>
        <taxon>Homarus</taxon>
    </lineage>
</organism>
<dbReference type="InterPro" id="IPR044230">
    <property type="entry name" value="GTF3C4"/>
</dbReference>
<accession>A0A8J5MJH1</accession>
<proteinExistence type="predicted"/>
<protein>
    <submittedName>
        <fullName evidence="3">General transcription factor 3C polypeptide 4-like</fullName>
    </submittedName>
</protein>
<dbReference type="Proteomes" id="UP000747542">
    <property type="component" value="Unassembled WGS sequence"/>
</dbReference>